<gene>
    <name evidence="5" type="ORF">BST17_23095</name>
</gene>
<sequence>MNVTVLGLGPMGQALAGALLTAGHRTTVWNRTAAKAESLRQRGAQVAASPGAGVAASEVSLVNVVDHDAVHAVLAAAGDAVAGRLIVGLTSDTPERSNRTAELVAGLGGRYLDGAIMTPTATIGTPDAAILFAGPRDHYDAGAGVFGALGTPRWLGAEYDRAATHDMALLDLFWTSVSGFLHALSVARAHGIGAAELLPHALGIVAILPPIFTEIAERVEAGQHGQSSAPVASVAASLHHLIATSRAAGLETGALEAFERVVAEAVAAGHGDQEISVLAS</sequence>
<dbReference type="Gene3D" id="1.10.1040.10">
    <property type="entry name" value="N-(1-d-carboxylethyl)-l-norvaline Dehydrogenase, domain 2"/>
    <property type="match status" value="1"/>
</dbReference>
<accession>A0A1W9YRA1</accession>
<dbReference type="GO" id="GO:0050661">
    <property type="term" value="F:NADP binding"/>
    <property type="evidence" value="ECO:0007669"/>
    <property type="project" value="InterPro"/>
</dbReference>
<dbReference type="InterPro" id="IPR048666">
    <property type="entry name" value="RedAm-like_C"/>
</dbReference>
<dbReference type="GO" id="GO:0031491">
    <property type="term" value="F:nucleosome binding"/>
    <property type="evidence" value="ECO:0007669"/>
    <property type="project" value="TreeGrafter"/>
</dbReference>
<dbReference type="EMBL" id="MVHJ01000027">
    <property type="protein sequence ID" value="ORA02564.1"/>
    <property type="molecule type" value="Genomic_DNA"/>
</dbReference>
<keyword evidence="6" id="KW-1185">Reference proteome</keyword>
<feature type="domain" description="6-phosphogluconate dehydrogenase NADP-binding" evidence="3">
    <location>
        <begin position="3"/>
        <end position="151"/>
    </location>
</feature>
<dbReference type="GO" id="GO:0003677">
    <property type="term" value="F:DNA binding"/>
    <property type="evidence" value="ECO:0007669"/>
    <property type="project" value="TreeGrafter"/>
</dbReference>
<dbReference type="Pfam" id="PF21761">
    <property type="entry name" value="RedAm-like_C"/>
    <property type="match status" value="1"/>
</dbReference>
<dbReference type="InterPro" id="IPR006115">
    <property type="entry name" value="6PGDH_NADP-bd"/>
</dbReference>
<dbReference type="GO" id="GO:0000785">
    <property type="term" value="C:chromatin"/>
    <property type="evidence" value="ECO:0007669"/>
    <property type="project" value="TreeGrafter"/>
</dbReference>
<protein>
    <submittedName>
        <fullName evidence="5">6-phosphogluconate dehydrogenase</fullName>
    </submittedName>
</protein>
<dbReference type="SUPFAM" id="SSF51735">
    <property type="entry name" value="NAD(P)-binding Rossmann-fold domains"/>
    <property type="match status" value="1"/>
</dbReference>
<evidence type="ECO:0000256" key="1">
    <source>
        <dbReference type="ARBA" id="ARBA00009080"/>
    </source>
</evidence>
<dbReference type="RefSeq" id="WP_083061228.1">
    <property type="nucleotide sequence ID" value="NZ_JACKVM010000001.1"/>
</dbReference>
<reference evidence="5 6" key="1">
    <citation type="submission" date="2017-02" db="EMBL/GenBank/DDBJ databases">
        <title>The new phylogeny of genus Mycobacterium.</title>
        <authorList>
            <person name="Tortoli E."/>
            <person name="Trovato A."/>
            <person name="Cirillo D.M."/>
        </authorList>
    </citation>
    <scope>NUCLEOTIDE SEQUENCE [LARGE SCALE GENOMIC DNA]</scope>
    <source>
        <strain evidence="5 6">DSM 45578</strain>
    </source>
</reference>
<dbReference type="InterPro" id="IPR013328">
    <property type="entry name" value="6PGD_dom2"/>
</dbReference>
<keyword evidence="2" id="KW-0560">Oxidoreductase</keyword>
<feature type="domain" description="NADPH-dependent reductive aminase-like C-terminal" evidence="4">
    <location>
        <begin position="160"/>
        <end position="279"/>
    </location>
</feature>
<dbReference type="GO" id="GO:0140673">
    <property type="term" value="P:transcription elongation-coupled chromatin remodeling"/>
    <property type="evidence" value="ECO:0007669"/>
    <property type="project" value="TreeGrafter"/>
</dbReference>
<organism evidence="5 6">
    <name type="scientific">Mycolicibacterium bacteremicum</name>
    <name type="common">Mycobacterium bacteremicum</name>
    <dbReference type="NCBI Taxonomy" id="564198"/>
    <lineage>
        <taxon>Bacteria</taxon>
        <taxon>Bacillati</taxon>
        <taxon>Actinomycetota</taxon>
        <taxon>Actinomycetes</taxon>
        <taxon>Mycobacteriales</taxon>
        <taxon>Mycobacteriaceae</taxon>
        <taxon>Mycolicibacterium</taxon>
    </lineage>
</organism>
<dbReference type="OrthoDB" id="4029976at2"/>
<dbReference type="Proteomes" id="UP000192366">
    <property type="component" value="Unassembled WGS sequence"/>
</dbReference>
<dbReference type="PANTHER" id="PTHR43580">
    <property type="entry name" value="OXIDOREDUCTASE GLYR1-RELATED"/>
    <property type="match status" value="1"/>
</dbReference>
<dbReference type="Pfam" id="PF03446">
    <property type="entry name" value="NAD_binding_2"/>
    <property type="match status" value="1"/>
</dbReference>
<dbReference type="InterPro" id="IPR015815">
    <property type="entry name" value="HIBADH-related"/>
</dbReference>
<dbReference type="InterPro" id="IPR051265">
    <property type="entry name" value="HIBADH-related_NP60_sf"/>
</dbReference>
<dbReference type="PIRSF" id="PIRSF000103">
    <property type="entry name" value="HIBADH"/>
    <property type="match status" value="1"/>
</dbReference>
<dbReference type="AlphaFoldDB" id="A0A1W9YRA1"/>
<evidence type="ECO:0000313" key="6">
    <source>
        <dbReference type="Proteomes" id="UP000192366"/>
    </source>
</evidence>
<dbReference type="GO" id="GO:0016491">
    <property type="term" value="F:oxidoreductase activity"/>
    <property type="evidence" value="ECO:0007669"/>
    <property type="project" value="UniProtKB-KW"/>
</dbReference>
<comment type="similarity">
    <text evidence="1">Belongs to the HIBADH-related family.</text>
</comment>
<proteinExistence type="inferred from homology"/>
<evidence type="ECO:0000256" key="2">
    <source>
        <dbReference type="ARBA" id="ARBA00023002"/>
    </source>
</evidence>
<dbReference type="PANTHER" id="PTHR43580:SF2">
    <property type="entry name" value="CYTOKINE-LIKE NUCLEAR FACTOR N-PAC"/>
    <property type="match status" value="1"/>
</dbReference>
<evidence type="ECO:0000259" key="3">
    <source>
        <dbReference type="Pfam" id="PF03446"/>
    </source>
</evidence>
<evidence type="ECO:0000313" key="5">
    <source>
        <dbReference type="EMBL" id="ORA02564.1"/>
    </source>
</evidence>
<dbReference type="STRING" id="564198.BST17_23095"/>
<dbReference type="Gene3D" id="3.40.50.720">
    <property type="entry name" value="NAD(P)-binding Rossmann-like Domain"/>
    <property type="match status" value="1"/>
</dbReference>
<name>A0A1W9YRA1_MYCBA</name>
<comment type="caution">
    <text evidence="5">The sequence shown here is derived from an EMBL/GenBank/DDBJ whole genome shotgun (WGS) entry which is preliminary data.</text>
</comment>
<dbReference type="InterPro" id="IPR036291">
    <property type="entry name" value="NAD(P)-bd_dom_sf"/>
</dbReference>
<evidence type="ECO:0000259" key="4">
    <source>
        <dbReference type="Pfam" id="PF21761"/>
    </source>
</evidence>